<sequence length="39" mass="4584">MANSSCCHLFMFLAFYACIHFRISYLISCITVGKFMHLY</sequence>
<feature type="transmembrane region" description="Helical" evidence="1">
    <location>
        <begin position="12"/>
        <end position="33"/>
    </location>
</feature>
<reference evidence="2" key="1">
    <citation type="submission" date="2014-09" db="EMBL/GenBank/DDBJ databases">
        <authorList>
            <person name="Magalhaes I.L.F."/>
            <person name="Oliveira U."/>
            <person name="Santos F.R."/>
            <person name="Vidigal T.H.D.A."/>
            <person name="Brescovit A.D."/>
            <person name="Santos A.J."/>
        </authorList>
    </citation>
    <scope>NUCLEOTIDE SEQUENCE</scope>
    <source>
        <tissue evidence="2">Shoot tissue taken approximately 20 cm above the soil surface</tissue>
    </source>
</reference>
<evidence type="ECO:0000256" key="1">
    <source>
        <dbReference type="SAM" id="Phobius"/>
    </source>
</evidence>
<accession>A0A0A8YD36</accession>
<keyword evidence="1" id="KW-1133">Transmembrane helix</keyword>
<keyword evidence="1" id="KW-0472">Membrane</keyword>
<dbReference type="EMBL" id="GBRH01274417">
    <property type="protein sequence ID" value="JAD23478.1"/>
    <property type="molecule type" value="Transcribed_RNA"/>
</dbReference>
<keyword evidence="1" id="KW-0812">Transmembrane</keyword>
<organism evidence="2">
    <name type="scientific">Arundo donax</name>
    <name type="common">Giant reed</name>
    <name type="synonym">Donax arundinaceus</name>
    <dbReference type="NCBI Taxonomy" id="35708"/>
    <lineage>
        <taxon>Eukaryota</taxon>
        <taxon>Viridiplantae</taxon>
        <taxon>Streptophyta</taxon>
        <taxon>Embryophyta</taxon>
        <taxon>Tracheophyta</taxon>
        <taxon>Spermatophyta</taxon>
        <taxon>Magnoliopsida</taxon>
        <taxon>Liliopsida</taxon>
        <taxon>Poales</taxon>
        <taxon>Poaceae</taxon>
        <taxon>PACMAD clade</taxon>
        <taxon>Arundinoideae</taxon>
        <taxon>Arundineae</taxon>
        <taxon>Arundo</taxon>
    </lineage>
</organism>
<name>A0A0A8YD36_ARUDO</name>
<dbReference type="AlphaFoldDB" id="A0A0A8YD36"/>
<evidence type="ECO:0000313" key="2">
    <source>
        <dbReference type="EMBL" id="JAD23478.1"/>
    </source>
</evidence>
<protein>
    <submittedName>
        <fullName evidence="2">Uncharacterized protein</fullName>
    </submittedName>
</protein>
<proteinExistence type="predicted"/>
<reference evidence="2" key="2">
    <citation type="journal article" date="2015" name="Data Brief">
        <title>Shoot transcriptome of the giant reed, Arundo donax.</title>
        <authorList>
            <person name="Barrero R.A."/>
            <person name="Guerrero F.D."/>
            <person name="Moolhuijzen P."/>
            <person name="Goolsby J.A."/>
            <person name="Tidwell J."/>
            <person name="Bellgard S.E."/>
            <person name="Bellgard M.I."/>
        </authorList>
    </citation>
    <scope>NUCLEOTIDE SEQUENCE</scope>
    <source>
        <tissue evidence="2">Shoot tissue taken approximately 20 cm above the soil surface</tissue>
    </source>
</reference>